<dbReference type="AlphaFoldDB" id="A0A5M6CN30"/>
<sequence>MRYKIQLRLLFSLLLLVIYSVAASAQIIPVNHPRNPQKRYEIDAKRTGTDINSNDALPRSREFLRIDSSYYIGWMYEGMYKVNHAADFLGYKNAITPLKKAIYQLERDYARLLRIRTSDLMTYFPAYRFHMDYSVIAYNLMECYNNTDQPEEAMKVIRRTLKWNFENEGYMQSYDYLAWTVHRNRFYTSSKYSFLKDNINENEKLANAYLDSGLRKIHLDNDLVKGFFPGYEAAARLGVYHYKSLLYSYSLKIDSANKYYNLLKETAAFPHNNYATFQAIQGKFRTAEKEYEFASMQDGADKRLQEWAYYGSIIDIYKAHPERATASMKDMIKAVGSTPGFGWYNIALARACAYNGDEKESERYINKAEAFKEVHIGTTLGQSHYDFSINMVKLMNNIERIQQIKFENKGWWYSPSNLAEVAKENSQKYLLQYLIVNQFANNPERDLVIYRLFSTESTVSWDEIWFLMRDFSTKFFISKFEQQLKDDQRPLVKKYFKLFMAKLYMQKGNYTEAQKLLYDILNNEKTDIEYEKLFAARVYEALALCAKEKDNDQEYNESVNSFYINFPQLLPFSDVKPNLRLSIIGTPDAKVIERLKDCNINWITKGGTDAPEVTFLFANNGKKKSVTYYVMGNGGRELVKRSTYTYTDPDEAGLTLAYKLFKIEKPAKEHK</sequence>
<evidence type="ECO:0000313" key="2">
    <source>
        <dbReference type="EMBL" id="KAA5536416.1"/>
    </source>
</evidence>
<dbReference type="RefSeq" id="WP_150030987.1">
    <property type="nucleotide sequence ID" value="NZ_VWSH01000001.1"/>
</dbReference>
<evidence type="ECO:0000313" key="3">
    <source>
        <dbReference type="Proteomes" id="UP000323632"/>
    </source>
</evidence>
<evidence type="ECO:0008006" key="4">
    <source>
        <dbReference type="Google" id="ProtNLM"/>
    </source>
</evidence>
<reference evidence="2 3" key="1">
    <citation type="submission" date="2019-09" db="EMBL/GenBank/DDBJ databases">
        <title>Genome sequence and assembly of Taibaiella sp.</title>
        <authorList>
            <person name="Chhetri G."/>
        </authorList>
    </citation>
    <scope>NUCLEOTIDE SEQUENCE [LARGE SCALE GENOMIC DNA]</scope>
    <source>
        <strain evidence="2 3">KVB11</strain>
    </source>
</reference>
<keyword evidence="1" id="KW-0732">Signal</keyword>
<organism evidence="2 3">
    <name type="scientific">Taibaiella lutea</name>
    <dbReference type="NCBI Taxonomy" id="2608001"/>
    <lineage>
        <taxon>Bacteria</taxon>
        <taxon>Pseudomonadati</taxon>
        <taxon>Bacteroidota</taxon>
        <taxon>Chitinophagia</taxon>
        <taxon>Chitinophagales</taxon>
        <taxon>Chitinophagaceae</taxon>
        <taxon>Taibaiella</taxon>
    </lineage>
</organism>
<dbReference type="Proteomes" id="UP000323632">
    <property type="component" value="Unassembled WGS sequence"/>
</dbReference>
<gene>
    <name evidence="2" type="ORF">F0919_01750</name>
</gene>
<keyword evidence="3" id="KW-1185">Reference proteome</keyword>
<evidence type="ECO:0000256" key="1">
    <source>
        <dbReference type="SAM" id="SignalP"/>
    </source>
</evidence>
<proteinExistence type="predicted"/>
<accession>A0A5M6CN30</accession>
<feature type="chain" id="PRO_5024398327" description="Tetratricopeptide repeat protein" evidence="1">
    <location>
        <begin position="26"/>
        <end position="671"/>
    </location>
</feature>
<name>A0A5M6CN30_9BACT</name>
<dbReference type="EMBL" id="VWSH01000001">
    <property type="protein sequence ID" value="KAA5536416.1"/>
    <property type="molecule type" value="Genomic_DNA"/>
</dbReference>
<feature type="signal peptide" evidence="1">
    <location>
        <begin position="1"/>
        <end position="25"/>
    </location>
</feature>
<protein>
    <recommendedName>
        <fullName evidence="4">Tetratricopeptide repeat protein</fullName>
    </recommendedName>
</protein>
<comment type="caution">
    <text evidence="2">The sequence shown here is derived from an EMBL/GenBank/DDBJ whole genome shotgun (WGS) entry which is preliminary data.</text>
</comment>